<dbReference type="InterPro" id="IPR005149">
    <property type="entry name" value="Tscrpt_reg_PadR_N"/>
</dbReference>
<comment type="caution">
    <text evidence="3">The sequence shown here is derived from an EMBL/GenBank/DDBJ whole genome shotgun (WGS) entry which is preliminary data.</text>
</comment>
<name>A0ABW3C802_9ACTN</name>
<feature type="domain" description="Transcription regulator PadR N-terminal" evidence="1">
    <location>
        <begin position="9"/>
        <end position="82"/>
    </location>
</feature>
<protein>
    <submittedName>
        <fullName evidence="3">Helix-turn-helix transcriptional regulator</fullName>
    </submittedName>
</protein>
<dbReference type="PANTHER" id="PTHR43252">
    <property type="entry name" value="TRANSCRIPTIONAL REGULATOR YQJI"/>
    <property type="match status" value="1"/>
</dbReference>
<dbReference type="InterPro" id="IPR036390">
    <property type="entry name" value="WH_DNA-bd_sf"/>
</dbReference>
<feature type="non-terminal residue" evidence="3">
    <location>
        <position position="185"/>
    </location>
</feature>
<dbReference type="Gene3D" id="1.10.10.10">
    <property type="entry name" value="Winged helix-like DNA-binding domain superfamily/Winged helix DNA-binding domain"/>
    <property type="match status" value="1"/>
</dbReference>
<reference evidence="4" key="1">
    <citation type="journal article" date="2019" name="Int. J. Syst. Evol. Microbiol.">
        <title>The Global Catalogue of Microorganisms (GCM) 10K type strain sequencing project: providing services to taxonomists for standard genome sequencing and annotation.</title>
        <authorList>
            <consortium name="The Broad Institute Genomics Platform"/>
            <consortium name="The Broad Institute Genome Sequencing Center for Infectious Disease"/>
            <person name="Wu L."/>
            <person name="Ma J."/>
        </authorList>
    </citation>
    <scope>NUCLEOTIDE SEQUENCE [LARGE SCALE GENOMIC DNA]</scope>
    <source>
        <strain evidence="4">JCM 31696</strain>
    </source>
</reference>
<gene>
    <name evidence="3" type="ORF">ACFQ07_00140</name>
</gene>
<proteinExistence type="predicted"/>
<dbReference type="SUPFAM" id="SSF46785">
    <property type="entry name" value="Winged helix' DNA-binding domain"/>
    <property type="match status" value="1"/>
</dbReference>
<feature type="domain" description="Transcription regulator PadR C-terminal" evidence="2">
    <location>
        <begin position="94"/>
        <end position="177"/>
    </location>
</feature>
<sequence length="185" mass="20953">MPTILGHAILQLLSRNTASGYDLKGRFHGSVGHGWHAYDTQIYRELRNLEKEGFVAGRMAPGRSGPQRRLYSITEKGLESLASWLTSPLDVTKMKDEFALRVWTADLFPDESINDYLDRARSQWSEALAHQKMSLQVLTEEFGKPTDSDDAVYGRQLAIQYSIAITEAKLAWVAEAQRLARRRAK</sequence>
<organism evidence="3 4">
    <name type="scientific">Actinomadura adrarensis</name>
    <dbReference type="NCBI Taxonomy" id="1819600"/>
    <lineage>
        <taxon>Bacteria</taxon>
        <taxon>Bacillati</taxon>
        <taxon>Actinomycetota</taxon>
        <taxon>Actinomycetes</taxon>
        <taxon>Streptosporangiales</taxon>
        <taxon>Thermomonosporaceae</taxon>
        <taxon>Actinomadura</taxon>
    </lineage>
</organism>
<accession>A0ABW3C802</accession>
<dbReference type="Pfam" id="PF03551">
    <property type="entry name" value="PadR"/>
    <property type="match status" value="1"/>
</dbReference>
<dbReference type="InterPro" id="IPR018309">
    <property type="entry name" value="Tscrpt_reg_PadR_C"/>
</dbReference>
<keyword evidence="4" id="KW-1185">Reference proteome</keyword>
<evidence type="ECO:0000313" key="3">
    <source>
        <dbReference type="EMBL" id="MFD0850648.1"/>
    </source>
</evidence>
<dbReference type="InterPro" id="IPR036388">
    <property type="entry name" value="WH-like_DNA-bd_sf"/>
</dbReference>
<dbReference type="Proteomes" id="UP001597083">
    <property type="component" value="Unassembled WGS sequence"/>
</dbReference>
<dbReference type="Pfam" id="PF10400">
    <property type="entry name" value="Vir_act_alpha_C"/>
    <property type="match status" value="1"/>
</dbReference>
<dbReference type="EMBL" id="JBHTIR010000016">
    <property type="protein sequence ID" value="MFD0850648.1"/>
    <property type="molecule type" value="Genomic_DNA"/>
</dbReference>
<evidence type="ECO:0000259" key="1">
    <source>
        <dbReference type="Pfam" id="PF03551"/>
    </source>
</evidence>
<dbReference type="Gene3D" id="6.10.140.190">
    <property type="match status" value="1"/>
</dbReference>
<evidence type="ECO:0000313" key="4">
    <source>
        <dbReference type="Proteomes" id="UP001597083"/>
    </source>
</evidence>
<dbReference type="PANTHER" id="PTHR43252:SF4">
    <property type="entry name" value="TRANSCRIPTIONAL REGULATORY PROTEIN"/>
    <property type="match status" value="1"/>
</dbReference>
<evidence type="ECO:0000259" key="2">
    <source>
        <dbReference type="Pfam" id="PF10400"/>
    </source>
</evidence>